<keyword evidence="9" id="KW-1185">Reference proteome</keyword>
<feature type="transmembrane region" description="Helical" evidence="6">
    <location>
        <begin position="176"/>
        <end position="193"/>
    </location>
</feature>
<keyword evidence="2" id="KW-1003">Cell membrane</keyword>
<dbReference type="PANTHER" id="PTHR30506:SF3">
    <property type="entry name" value="UPF0126 INNER MEMBRANE PROTEIN YADS-RELATED"/>
    <property type="match status" value="1"/>
</dbReference>
<name>A0ABD6DF94_9EURY</name>
<keyword evidence="3 6" id="KW-0812">Transmembrane</keyword>
<dbReference type="PANTHER" id="PTHR30506">
    <property type="entry name" value="INNER MEMBRANE PROTEIN"/>
    <property type="match status" value="1"/>
</dbReference>
<sequence length="203" mass="20321">MLTPFAAMNAVGTVAFGVAGASKGVDADLDYLGVTVLGVVTALGGGITRDLLVGRVPSALTAETDVLLALAGVGLAIALVRAERGRIADSPLLTIPDAVGLAAFTATGAIVGVEAGLSPFGVVVCATLTGVGGGAIRDVLAQEVPFILHEDFYATCAIAGGTVFWALWTVDIAPPGPTVACVVVALGLRLVGMRRGWSLPTVR</sequence>
<keyword evidence="4 6" id="KW-1133">Transmembrane helix</keyword>
<dbReference type="RefSeq" id="WP_256399997.1">
    <property type="nucleotide sequence ID" value="NZ_JANHJR010000002.1"/>
</dbReference>
<evidence type="ECO:0000259" key="7">
    <source>
        <dbReference type="Pfam" id="PF03458"/>
    </source>
</evidence>
<dbReference type="Proteomes" id="UP001597034">
    <property type="component" value="Unassembled WGS sequence"/>
</dbReference>
<evidence type="ECO:0000256" key="4">
    <source>
        <dbReference type="ARBA" id="ARBA00022989"/>
    </source>
</evidence>
<dbReference type="AlphaFoldDB" id="A0ABD6DF94"/>
<accession>A0ABD6DF94</accession>
<evidence type="ECO:0000313" key="8">
    <source>
        <dbReference type="EMBL" id="MFD1644743.1"/>
    </source>
</evidence>
<organism evidence="8 9">
    <name type="scientific">Haloarchaeobius litoreus</name>
    <dbReference type="NCBI Taxonomy" id="755306"/>
    <lineage>
        <taxon>Archaea</taxon>
        <taxon>Methanobacteriati</taxon>
        <taxon>Methanobacteriota</taxon>
        <taxon>Stenosarchaea group</taxon>
        <taxon>Halobacteria</taxon>
        <taxon>Halobacteriales</taxon>
        <taxon>Halorubellaceae</taxon>
        <taxon>Haloarchaeobius</taxon>
    </lineage>
</organism>
<evidence type="ECO:0000256" key="3">
    <source>
        <dbReference type="ARBA" id="ARBA00022692"/>
    </source>
</evidence>
<comment type="subcellular location">
    <subcellularLocation>
        <location evidence="1">Cell membrane</location>
        <topology evidence="1">Multi-pass membrane protein</topology>
    </subcellularLocation>
</comment>
<protein>
    <submittedName>
        <fullName evidence="8">Trimeric intracellular cation channel family protein</fullName>
    </submittedName>
</protein>
<dbReference type="GO" id="GO:0005886">
    <property type="term" value="C:plasma membrane"/>
    <property type="evidence" value="ECO:0007669"/>
    <property type="project" value="UniProtKB-SubCell"/>
</dbReference>
<dbReference type="EMBL" id="JBHUDO010000001">
    <property type="protein sequence ID" value="MFD1644743.1"/>
    <property type="molecule type" value="Genomic_DNA"/>
</dbReference>
<keyword evidence="5 6" id="KW-0472">Membrane</keyword>
<dbReference type="InterPro" id="IPR005115">
    <property type="entry name" value="Gly_transporter"/>
</dbReference>
<reference evidence="8 9" key="1">
    <citation type="journal article" date="2019" name="Int. J. Syst. Evol. Microbiol.">
        <title>The Global Catalogue of Microorganisms (GCM) 10K type strain sequencing project: providing services to taxonomists for standard genome sequencing and annotation.</title>
        <authorList>
            <consortium name="The Broad Institute Genomics Platform"/>
            <consortium name="The Broad Institute Genome Sequencing Center for Infectious Disease"/>
            <person name="Wu L."/>
            <person name="Ma J."/>
        </authorList>
    </citation>
    <scope>NUCLEOTIDE SEQUENCE [LARGE SCALE GENOMIC DNA]</scope>
    <source>
        <strain evidence="8 9">CGMCC 1.10390</strain>
    </source>
</reference>
<proteinExistence type="predicted"/>
<dbReference type="Pfam" id="PF03458">
    <property type="entry name" value="Gly_transporter"/>
    <property type="match status" value="2"/>
</dbReference>
<evidence type="ECO:0000256" key="5">
    <source>
        <dbReference type="ARBA" id="ARBA00023136"/>
    </source>
</evidence>
<evidence type="ECO:0000256" key="2">
    <source>
        <dbReference type="ARBA" id="ARBA00022475"/>
    </source>
</evidence>
<comment type="caution">
    <text evidence="8">The sequence shown here is derived from an EMBL/GenBank/DDBJ whole genome shotgun (WGS) entry which is preliminary data.</text>
</comment>
<feature type="transmembrane region" description="Helical" evidence="6">
    <location>
        <begin position="59"/>
        <end position="80"/>
    </location>
</feature>
<evidence type="ECO:0000256" key="6">
    <source>
        <dbReference type="SAM" id="Phobius"/>
    </source>
</evidence>
<feature type="transmembrane region" description="Helical" evidence="6">
    <location>
        <begin position="152"/>
        <end position="170"/>
    </location>
</feature>
<evidence type="ECO:0000256" key="1">
    <source>
        <dbReference type="ARBA" id="ARBA00004651"/>
    </source>
</evidence>
<feature type="domain" description="Glycine transporter" evidence="7">
    <location>
        <begin position="95"/>
        <end position="168"/>
    </location>
</feature>
<gene>
    <name evidence="8" type="ORF">ACFSBL_03515</name>
</gene>
<evidence type="ECO:0000313" key="9">
    <source>
        <dbReference type="Proteomes" id="UP001597034"/>
    </source>
</evidence>
<feature type="domain" description="Glycine transporter" evidence="7">
    <location>
        <begin position="7"/>
        <end position="79"/>
    </location>
</feature>
<feature type="transmembrane region" description="Helical" evidence="6">
    <location>
        <begin position="29"/>
        <end position="47"/>
    </location>
</feature>